<gene>
    <name evidence="2" type="ORF">B0F90DRAFT_1669753</name>
</gene>
<dbReference type="AlphaFoldDB" id="A0AAD4M1T4"/>
<evidence type="ECO:0000313" key="2">
    <source>
        <dbReference type="EMBL" id="KAI0296534.1"/>
    </source>
</evidence>
<accession>A0AAD4M1T4</accession>
<organism evidence="2 3">
    <name type="scientific">Multifurca ochricompacta</name>
    <dbReference type="NCBI Taxonomy" id="376703"/>
    <lineage>
        <taxon>Eukaryota</taxon>
        <taxon>Fungi</taxon>
        <taxon>Dikarya</taxon>
        <taxon>Basidiomycota</taxon>
        <taxon>Agaricomycotina</taxon>
        <taxon>Agaricomycetes</taxon>
        <taxon>Russulales</taxon>
        <taxon>Russulaceae</taxon>
        <taxon>Multifurca</taxon>
    </lineage>
</organism>
<comment type="caution">
    <text evidence="2">The sequence shown here is derived from an EMBL/GenBank/DDBJ whole genome shotgun (WGS) entry which is preliminary data.</text>
</comment>
<feature type="non-terminal residue" evidence="2">
    <location>
        <position position="1"/>
    </location>
</feature>
<dbReference type="GO" id="GO:0004608">
    <property type="term" value="F:phosphatidylethanolamine N-methyltransferase activity"/>
    <property type="evidence" value="ECO:0007669"/>
    <property type="project" value="TreeGrafter"/>
</dbReference>
<dbReference type="EMBL" id="WTXG01000047">
    <property type="protein sequence ID" value="KAI0296534.1"/>
    <property type="molecule type" value="Genomic_DNA"/>
</dbReference>
<dbReference type="GO" id="GO:0006656">
    <property type="term" value="P:phosphatidylcholine biosynthetic process"/>
    <property type="evidence" value="ECO:0007669"/>
    <property type="project" value="TreeGrafter"/>
</dbReference>
<dbReference type="Proteomes" id="UP001203297">
    <property type="component" value="Unassembled WGS sequence"/>
</dbReference>
<dbReference type="PANTHER" id="PTHR32138">
    <property type="entry name" value="PHOSPHATIDYLETHANOLAMINE N-METHYLTRANSFERASE"/>
    <property type="match status" value="1"/>
</dbReference>
<keyword evidence="3" id="KW-1185">Reference proteome</keyword>
<feature type="compositionally biased region" description="Low complexity" evidence="1">
    <location>
        <begin position="74"/>
        <end position="98"/>
    </location>
</feature>
<dbReference type="PANTHER" id="PTHR32138:SF0">
    <property type="entry name" value="PHOSPHATIDYLETHANOLAMINE N-METHYLTRANSFERASE"/>
    <property type="match status" value="1"/>
</dbReference>
<proteinExistence type="predicted"/>
<name>A0AAD4M1T4_9AGAM</name>
<sequence length="228" mass="24931">LLANDLSAYETDKYKIKIAWKVPRHHSRRDWIGLYRVGANQSSLVTRTSSLGMWMPVHDKEWDGDFPIGEDINSHTSSTSSSSGSGSGSSSVKGDGSVSSGGGASSDEESGTVVFQGDALPWTVGRYEVRYHHDGMYNVLALDGPIEIYEKVDFESFMPVGGSGGNEEGEGGDPDDFRFWSERQAWRIARAIREMFGVEYAPDVVVADANLSALAQRIITSRQIIMQG</sequence>
<feature type="region of interest" description="Disordered" evidence="1">
    <location>
        <begin position="65"/>
        <end position="112"/>
    </location>
</feature>
<reference evidence="2" key="1">
    <citation type="journal article" date="2022" name="New Phytol.">
        <title>Evolutionary transition to the ectomycorrhizal habit in the genomes of a hyperdiverse lineage of mushroom-forming fungi.</title>
        <authorList>
            <person name="Looney B."/>
            <person name="Miyauchi S."/>
            <person name="Morin E."/>
            <person name="Drula E."/>
            <person name="Courty P.E."/>
            <person name="Kohler A."/>
            <person name="Kuo A."/>
            <person name="LaButti K."/>
            <person name="Pangilinan J."/>
            <person name="Lipzen A."/>
            <person name="Riley R."/>
            <person name="Andreopoulos W."/>
            <person name="He G."/>
            <person name="Johnson J."/>
            <person name="Nolan M."/>
            <person name="Tritt A."/>
            <person name="Barry K.W."/>
            <person name="Grigoriev I.V."/>
            <person name="Nagy L.G."/>
            <person name="Hibbett D."/>
            <person name="Henrissat B."/>
            <person name="Matheny P.B."/>
            <person name="Labbe J."/>
            <person name="Martin F.M."/>
        </authorList>
    </citation>
    <scope>NUCLEOTIDE SEQUENCE</scope>
    <source>
        <strain evidence="2">BPL690</strain>
    </source>
</reference>
<evidence type="ECO:0000256" key="1">
    <source>
        <dbReference type="SAM" id="MobiDB-lite"/>
    </source>
</evidence>
<protein>
    <submittedName>
        <fullName evidence="2">Uncharacterized protein</fullName>
    </submittedName>
</protein>
<evidence type="ECO:0000313" key="3">
    <source>
        <dbReference type="Proteomes" id="UP001203297"/>
    </source>
</evidence>